<name>A0A845LYF1_9RHOB</name>
<dbReference type="EMBL" id="WTUX01000005">
    <property type="protein sequence ID" value="MZR11809.1"/>
    <property type="molecule type" value="Genomic_DNA"/>
</dbReference>
<keyword evidence="1" id="KW-0732">Signal</keyword>
<feature type="signal peptide" evidence="1">
    <location>
        <begin position="1"/>
        <end position="20"/>
    </location>
</feature>
<protein>
    <submittedName>
        <fullName evidence="2">Uncharacterized protein</fullName>
    </submittedName>
</protein>
<dbReference type="RefSeq" id="WP_161349931.1">
    <property type="nucleotide sequence ID" value="NZ_WTUX01000005.1"/>
</dbReference>
<proteinExistence type="predicted"/>
<accession>A0A845LYF1</accession>
<evidence type="ECO:0000313" key="3">
    <source>
        <dbReference type="Proteomes" id="UP000467322"/>
    </source>
</evidence>
<organism evidence="2 3">
    <name type="scientific">Maritimibacter harenae</name>
    <dbReference type="NCBI Taxonomy" id="2606218"/>
    <lineage>
        <taxon>Bacteria</taxon>
        <taxon>Pseudomonadati</taxon>
        <taxon>Pseudomonadota</taxon>
        <taxon>Alphaproteobacteria</taxon>
        <taxon>Rhodobacterales</taxon>
        <taxon>Roseobacteraceae</taxon>
        <taxon>Maritimibacter</taxon>
    </lineage>
</organism>
<comment type="caution">
    <text evidence="2">The sequence shown here is derived from an EMBL/GenBank/DDBJ whole genome shotgun (WGS) entry which is preliminary data.</text>
</comment>
<gene>
    <name evidence="2" type="ORF">GQE99_02115</name>
</gene>
<evidence type="ECO:0000256" key="1">
    <source>
        <dbReference type="SAM" id="SignalP"/>
    </source>
</evidence>
<sequence length="168" mass="18204">MIRLLAAAALAATLPMGAFAFDDADRQAVSEAARDYGRDFIAKDFEGLASALPPTLRAYMADQLGASPDEVIGTMAEQMSVFLADTTVDKFTMDTSRMKTGETSNGIAYAFIPTASTVTGEGNTVSKDAQTLAIEEGGSWYFLRIEQPQQYEIVKAVFPGFERVRLPR</sequence>
<evidence type="ECO:0000313" key="2">
    <source>
        <dbReference type="EMBL" id="MZR11809.1"/>
    </source>
</evidence>
<feature type="chain" id="PRO_5032709643" evidence="1">
    <location>
        <begin position="21"/>
        <end position="168"/>
    </location>
</feature>
<reference evidence="2 3" key="1">
    <citation type="submission" date="2019-12" db="EMBL/GenBank/DDBJ databases">
        <title>Maritimibacter sp. nov. sp. isolated from sea sand.</title>
        <authorList>
            <person name="Kim J."/>
            <person name="Jeong S.E."/>
            <person name="Jung H.S."/>
            <person name="Jeon C.O."/>
        </authorList>
    </citation>
    <scope>NUCLEOTIDE SEQUENCE [LARGE SCALE GENOMIC DNA]</scope>
    <source>
        <strain evidence="2 3">DP07</strain>
    </source>
</reference>
<keyword evidence="3" id="KW-1185">Reference proteome</keyword>
<dbReference type="AlphaFoldDB" id="A0A845LYF1"/>
<dbReference type="Proteomes" id="UP000467322">
    <property type="component" value="Unassembled WGS sequence"/>
</dbReference>